<dbReference type="RefSeq" id="XP_047763929.1">
    <property type="nucleotide sequence ID" value="XM_047909066.1"/>
</dbReference>
<dbReference type="KEGG" id="ffu:CLAFUR5_09918"/>
<protein>
    <submittedName>
        <fullName evidence="1">Uncharacterized protein</fullName>
    </submittedName>
</protein>
<accession>A0A9Q8PBR6</accession>
<name>A0A9Q8PBR6_PASFU</name>
<proteinExistence type="predicted"/>
<organism evidence="1 2">
    <name type="scientific">Passalora fulva</name>
    <name type="common">Tomato leaf mold</name>
    <name type="synonym">Cladosporium fulvum</name>
    <dbReference type="NCBI Taxonomy" id="5499"/>
    <lineage>
        <taxon>Eukaryota</taxon>
        <taxon>Fungi</taxon>
        <taxon>Dikarya</taxon>
        <taxon>Ascomycota</taxon>
        <taxon>Pezizomycotina</taxon>
        <taxon>Dothideomycetes</taxon>
        <taxon>Dothideomycetidae</taxon>
        <taxon>Mycosphaerellales</taxon>
        <taxon>Mycosphaerellaceae</taxon>
        <taxon>Fulvia</taxon>
    </lineage>
</organism>
<gene>
    <name evidence="1" type="ORF">CLAFUR5_09918</name>
</gene>
<dbReference type="AlphaFoldDB" id="A0A9Q8PBR6"/>
<dbReference type="Proteomes" id="UP000756132">
    <property type="component" value="Chromosome 7"/>
</dbReference>
<reference evidence="1" key="2">
    <citation type="journal article" date="2022" name="Microb. Genom.">
        <title>A chromosome-scale genome assembly of the tomato pathogen Cladosporium fulvum reveals a compartmentalized genome architecture and the presence of a dispensable chromosome.</title>
        <authorList>
            <person name="Zaccaron A.Z."/>
            <person name="Chen L.H."/>
            <person name="Samaras A."/>
            <person name="Stergiopoulos I."/>
        </authorList>
    </citation>
    <scope>NUCLEOTIDE SEQUENCE</scope>
    <source>
        <strain evidence="1">Race5_Kim</strain>
    </source>
</reference>
<dbReference type="EMBL" id="CP090169">
    <property type="protein sequence ID" value="UJO19563.1"/>
    <property type="molecule type" value="Genomic_DNA"/>
</dbReference>
<sequence length="283" mass="32874">MENMMHRLDLTPGTPKDVLQNSTPKLTTKATFLSLPAELRNKVYELYFDGIDDRIRSSWIRSDDGSFCFSMRDFEIFLASRQVNAESASWFWHKHQHYFRGAKFVWSTSIRSIAAAWNRHSRAFAEEPEIMYNLDADSWYGYHGPRHTAKVNDLMDLLERSRASYDEAGERLVAFTGRHDVVESMRLPVQESEVDCEGDDGSVGRGFGPWCRQLRVQCNLEPYKVRFLEFYASDGAKAYKFRLRFCLKNQAVWLSGPLSRLDWALMAEDAVQGRRRRRFIGGL</sequence>
<evidence type="ECO:0000313" key="2">
    <source>
        <dbReference type="Proteomes" id="UP000756132"/>
    </source>
</evidence>
<reference evidence="1" key="1">
    <citation type="submission" date="2021-12" db="EMBL/GenBank/DDBJ databases">
        <authorList>
            <person name="Zaccaron A."/>
            <person name="Stergiopoulos I."/>
        </authorList>
    </citation>
    <scope>NUCLEOTIDE SEQUENCE</scope>
    <source>
        <strain evidence="1">Race5_Kim</strain>
    </source>
</reference>
<dbReference type="GeneID" id="71989796"/>
<evidence type="ECO:0000313" key="1">
    <source>
        <dbReference type="EMBL" id="UJO19563.1"/>
    </source>
</evidence>
<keyword evidence="2" id="KW-1185">Reference proteome</keyword>